<dbReference type="OrthoDB" id="9986410at2"/>
<reference evidence="1 2" key="1">
    <citation type="submission" date="2018-08" db="EMBL/GenBank/DDBJ databases">
        <title>Sequencing the genomes of 1000 actinobacteria strains.</title>
        <authorList>
            <person name="Klenk H.-P."/>
        </authorList>
    </citation>
    <scope>NUCLEOTIDE SEQUENCE [LARGE SCALE GENOMIC DNA]</scope>
    <source>
        <strain evidence="1 2">DSM 43927</strain>
    </source>
</reference>
<keyword evidence="2" id="KW-1185">Reference proteome</keyword>
<proteinExistence type="predicted"/>
<dbReference type="AlphaFoldDB" id="A0A3D9SX06"/>
<accession>A0A3D9SX06</accession>
<dbReference type="EMBL" id="QTTT01000001">
    <property type="protein sequence ID" value="REF00493.1"/>
    <property type="molecule type" value="Genomic_DNA"/>
</dbReference>
<protein>
    <submittedName>
        <fullName evidence="1">Uncharacterized protein</fullName>
    </submittedName>
</protein>
<dbReference type="RefSeq" id="WP_116025643.1">
    <property type="nucleotide sequence ID" value="NZ_QTTT01000001.1"/>
</dbReference>
<sequence>MTRRTTGVAWKCESRHEVDVIRDAVTRYERVLIEQGTDPGNYAAANEQGAGFGWTTIEQAARDMHNGSVTYMSVRIAEAFRAALSHRADQYEDDYAATAGELATRMGHCIDNARPGT</sequence>
<comment type="caution">
    <text evidence="1">The sequence shown here is derived from an EMBL/GenBank/DDBJ whole genome shotgun (WGS) entry which is preliminary data.</text>
</comment>
<name>A0A3D9SX06_9ACTN</name>
<evidence type="ECO:0000313" key="1">
    <source>
        <dbReference type="EMBL" id="REF00493.1"/>
    </source>
</evidence>
<organism evidence="1 2">
    <name type="scientific">Thermomonospora umbrina</name>
    <dbReference type="NCBI Taxonomy" id="111806"/>
    <lineage>
        <taxon>Bacteria</taxon>
        <taxon>Bacillati</taxon>
        <taxon>Actinomycetota</taxon>
        <taxon>Actinomycetes</taxon>
        <taxon>Streptosporangiales</taxon>
        <taxon>Thermomonosporaceae</taxon>
        <taxon>Thermomonospora</taxon>
    </lineage>
</organism>
<gene>
    <name evidence="1" type="ORF">DFJ69_6037</name>
</gene>
<evidence type="ECO:0000313" key="2">
    <source>
        <dbReference type="Proteomes" id="UP000256661"/>
    </source>
</evidence>
<dbReference type="Proteomes" id="UP000256661">
    <property type="component" value="Unassembled WGS sequence"/>
</dbReference>